<accession>X1BYA1</accession>
<evidence type="ECO:0000313" key="1">
    <source>
        <dbReference type="EMBL" id="GAH00811.1"/>
    </source>
</evidence>
<proteinExistence type="predicted"/>
<organism evidence="1">
    <name type="scientific">marine sediment metagenome</name>
    <dbReference type="NCBI Taxonomy" id="412755"/>
    <lineage>
        <taxon>unclassified sequences</taxon>
        <taxon>metagenomes</taxon>
        <taxon>ecological metagenomes</taxon>
    </lineage>
</organism>
<feature type="non-terminal residue" evidence="1">
    <location>
        <position position="274"/>
    </location>
</feature>
<sequence length="274" mass="28676">ATLDFVLAPSTDTDPPVSAIDTLEDISGINDTSVSIDQWISGAAPTYVDATSFTLVGDQTTDFHVGRRIKTTNTGGTIYSTITVSAYTSLTTITVVNDSGTLDSGLSAASYGLLTATNPSLSSDCFAPVLGPDIASATALPYPDYGNYSDVTGTTTITSFDTSGEVGTVIKRHFDGALILTHDATDLVLLGGANITTAAGDEAEFVEYASGDWRCVNYVRAGLVPLVDAQTCKAWVYFNGVGTVSIYDSYNVDSITDVNTGIYEVNFTNDLANA</sequence>
<dbReference type="EMBL" id="BART01028076">
    <property type="protein sequence ID" value="GAH00811.1"/>
    <property type="molecule type" value="Genomic_DNA"/>
</dbReference>
<reference evidence="1" key="1">
    <citation type="journal article" date="2014" name="Front. Microbiol.">
        <title>High frequency of phylogenetically diverse reductive dehalogenase-homologous genes in deep subseafloor sedimentary metagenomes.</title>
        <authorList>
            <person name="Kawai M."/>
            <person name="Futagami T."/>
            <person name="Toyoda A."/>
            <person name="Takaki Y."/>
            <person name="Nishi S."/>
            <person name="Hori S."/>
            <person name="Arai W."/>
            <person name="Tsubouchi T."/>
            <person name="Morono Y."/>
            <person name="Uchiyama I."/>
            <person name="Ito T."/>
            <person name="Fujiyama A."/>
            <person name="Inagaki F."/>
            <person name="Takami H."/>
        </authorList>
    </citation>
    <scope>NUCLEOTIDE SEQUENCE</scope>
    <source>
        <strain evidence="1">Expedition CK06-06</strain>
    </source>
</reference>
<dbReference type="AlphaFoldDB" id="X1BYA1"/>
<comment type="caution">
    <text evidence="1">The sequence shown here is derived from an EMBL/GenBank/DDBJ whole genome shotgun (WGS) entry which is preliminary data.</text>
</comment>
<feature type="non-terminal residue" evidence="1">
    <location>
        <position position="1"/>
    </location>
</feature>
<name>X1BYA1_9ZZZZ</name>
<protein>
    <submittedName>
        <fullName evidence="1">Uncharacterized protein</fullName>
    </submittedName>
</protein>
<gene>
    <name evidence="1" type="ORF">S01H4_49605</name>
</gene>